<dbReference type="Proteomes" id="UP000683925">
    <property type="component" value="Unassembled WGS sequence"/>
</dbReference>
<proteinExistence type="predicted"/>
<evidence type="ECO:0000313" key="1">
    <source>
        <dbReference type="EMBL" id="CAD8146598.1"/>
    </source>
</evidence>
<reference evidence="1" key="1">
    <citation type="submission" date="2021-01" db="EMBL/GenBank/DDBJ databases">
        <authorList>
            <consortium name="Genoscope - CEA"/>
            <person name="William W."/>
        </authorList>
    </citation>
    <scope>NUCLEOTIDE SEQUENCE</scope>
</reference>
<sequence length="180" mass="21170">MDNNKRVYSFVTYLHIRSQTIFFIGQQSSFAELSDLHNLKTKLLECSSVLKGVTTSIYAWLEILENWDQIIKDSNNLQQLRKSLLFYIQNNYIAKLHGILCNESSKVVLLRYDESISAEYLQIKPFQIGVLWNYKDYQVYQIFLGMRKTWNQTIINIINEIADETRDIIKQCSDSLEIIV</sequence>
<organism evidence="1 2">
    <name type="scientific">Paramecium octaurelia</name>
    <dbReference type="NCBI Taxonomy" id="43137"/>
    <lineage>
        <taxon>Eukaryota</taxon>
        <taxon>Sar</taxon>
        <taxon>Alveolata</taxon>
        <taxon>Ciliophora</taxon>
        <taxon>Intramacronucleata</taxon>
        <taxon>Oligohymenophorea</taxon>
        <taxon>Peniculida</taxon>
        <taxon>Parameciidae</taxon>
        <taxon>Paramecium</taxon>
    </lineage>
</organism>
<name>A0A8S1T438_PAROT</name>
<comment type="caution">
    <text evidence="1">The sequence shown here is derived from an EMBL/GenBank/DDBJ whole genome shotgun (WGS) entry which is preliminary data.</text>
</comment>
<protein>
    <submittedName>
        <fullName evidence="1">Uncharacterized protein</fullName>
    </submittedName>
</protein>
<dbReference type="AlphaFoldDB" id="A0A8S1T438"/>
<keyword evidence="2" id="KW-1185">Reference proteome</keyword>
<accession>A0A8S1T438</accession>
<gene>
    <name evidence="1" type="ORF">POCTA_138.1.T0180388</name>
</gene>
<dbReference type="EMBL" id="CAJJDP010000018">
    <property type="protein sequence ID" value="CAD8146598.1"/>
    <property type="molecule type" value="Genomic_DNA"/>
</dbReference>
<evidence type="ECO:0000313" key="2">
    <source>
        <dbReference type="Proteomes" id="UP000683925"/>
    </source>
</evidence>